<evidence type="ECO:0000256" key="1">
    <source>
        <dbReference type="ARBA" id="ARBA00004123"/>
    </source>
</evidence>
<evidence type="ECO:0000256" key="3">
    <source>
        <dbReference type="ARBA" id="ARBA00022722"/>
    </source>
</evidence>
<dbReference type="FunFam" id="3.30.420.10:FF:000021">
    <property type="entry name" value="RNA exonuclease 1 homolog"/>
    <property type="match status" value="1"/>
</dbReference>
<dbReference type="GO" id="GO:0008270">
    <property type="term" value="F:zinc ion binding"/>
    <property type="evidence" value="ECO:0007669"/>
    <property type="project" value="UniProtKB-KW"/>
</dbReference>
<dbReference type="SMART" id="SM00479">
    <property type="entry name" value="EXOIII"/>
    <property type="match status" value="1"/>
</dbReference>
<dbReference type="CDD" id="cd06145">
    <property type="entry name" value="REX1_like"/>
    <property type="match status" value="1"/>
</dbReference>
<keyword evidence="7" id="KW-0862">Zinc</keyword>
<proteinExistence type="inferred from homology"/>
<evidence type="ECO:0000256" key="5">
    <source>
        <dbReference type="ARBA" id="ARBA00022839"/>
    </source>
</evidence>
<protein>
    <recommendedName>
        <fullName evidence="10">C3H1-type domain-containing protein</fullName>
    </recommendedName>
</protein>
<keyword evidence="6" id="KW-0539">Nucleus</keyword>
<feature type="compositionally biased region" description="Basic and acidic residues" evidence="9">
    <location>
        <begin position="212"/>
        <end position="221"/>
    </location>
</feature>
<evidence type="ECO:0000256" key="6">
    <source>
        <dbReference type="ARBA" id="ARBA00023242"/>
    </source>
</evidence>
<dbReference type="InterPro" id="IPR034922">
    <property type="entry name" value="REX1-like_exo"/>
</dbReference>
<sequence>MLPSTGYFKGINCPFYENGYCERPYCHFRHTRKGIHQTKKKILSIKKTKKLIQGIQKLKIKTKIRKKKEEQIENTKRKKIKTKLKIKMIKKVGKKINTNIFREVMKKIVHHHLQETEKETKIVGVKSRVLRVVKSSKSEKDKRSSSKDSRDKRECKDKSNHRTEEKDKSRSKSSSTEHKSKSSSHRSSSNKSSHSHKSDKATDDLKNISAEKSSDINKCDSPEYEEFSPINDNSLFDESDSEYDVEEECRKIFQVPQLTRPEPIQPSGTAKFPLNVRQFYVNAMQDICVQIYDCHDDAAQRATREELTCYEKCKALNVYKNSCMLTVHRLRKEVDQKSAEPTTSAGAGMVSHEAILLGKVKGSFSVVKPKKFIVNFKGETLYNKLSKWILTDQQLKDNGFPRPHPEGPKGRAKLYSYSTRGQSNPSKVPNQRFCCRCNKPFMVDKHGVPIKKENCIYHYARKFTFRGESKYMCCKQDGSSDGCCDAPTHVWDLLDLENLRGFVKTLDKDDSAPEKQGVYALDCEMCYTTQGLELARVTVINDDCEVIYESLVKPTNPIIDYNTRFSGITEEHMENVTTTLLDVQATLLSMFSSKTILVGHSLESDFKVMKLLHDTVVDTSIMFPHKNGPPFKRALKNLCSDYLRKIIQNDVAGHDSKEDAVACMELIIWKVKEEAKLQ</sequence>
<evidence type="ECO:0000256" key="4">
    <source>
        <dbReference type="ARBA" id="ARBA00022801"/>
    </source>
</evidence>
<dbReference type="AlphaFoldDB" id="A0A6H5J081"/>
<comment type="similarity">
    <text evidence="2">Belongs to the REXO1/REXO3 family.</text>
</comment>
<dbReference type="GO" id="GO:0004527">
    <property type="term" value="F:exonuclease activity"/>
    <property type="evidence" value="ECO:0007669"/>
    <property type="project" value="UniProtKB-KW"/>
</dbReference>
<dbReference type="GO" id="GO:0003676">
    <property type="term" value="F:nucleic acid binding"/>
    <property type="evidence" value="ECO:0007669"/>
    <property type="project" value="InterPro"/>
</dbReference>
<dbReference type="EMBL" id="CADCXV010001127">
    <property type="protein sequence ID" value="CAB0041643.1"/>
    <property type="molecule type" value="Genomic_DNA"/>
</dbReference>
<accession>A0A6H5J081</accession>
<dbReference type="PANTHER" id="PTHR12801">
    <property type="entry name" value="RNA EXONUCLEASE REXO1 / RECO3 FAMILY MEMBER-RELATED"/>
    <property type="match status" value="1"/>
</dbReference>
<organism evidence="11 12">
    <name type="scientific">Trichogramma brassicae</name>
    <dbReference type="NCBI Taxonomy" id="86971"/>
    <lineage>
        <taxon>Eukaryota</taxon>
        <taxon>Metazoa</taxon>
        <taxon>Ecdysozoa</taxon>
        <taxon>Arthropoda</taxon>
        <taxon>Hexapoda</taxon>
        <taxon>Insecta</taxon>
        <taxon>Pterygota</taxon>
        <taxon>Neoptera</taxon>
        <taxon>Endopterygota</taxon>
        <taxon>Hymenoptera</taxon>
        <taxon>Apocrita</taxon>
        <taxon>Proctotrupomorpha</taxon>
        <taxon>Chalcidoidea</taxon>
        <taxon>Trichogrammatidae</taxon>
        <taxon>Trichogramma</taxon>
    </lineage>
</organism>
<evidence type="ECO:0000259" key="10">
    <source>
        <dbReference type="PROSITE" id="PS50103"/>
    </source>
</evidence>
<evidence type="ECO:0000256" key="2">
    <source>
        <dbReference type="ARBA" id="ARBA00006357"/>
    </source>
</evidence>
<feature type="region of interest" description="Disordered" evidence="9">
    <location>
        <begin position="133"/>
        <end position="225"/>
    </location>
</feature>
<keyword evidence="5" id="KW-0269">Exonuclease</keyword>
<keyword evidence="4" id="KW-0378">Hydrolase</keyword>
<evidence type="ECO:0000313" key="12">
    <source>
        <dbReference type="Proteomes" id="UP000479190"/>
    </source>
</evidence>
<feature type="compositionally biased region" description="Basic and acidic residues" evidence="9">
    <location>
        <begin position="196"/>
        <end position="206"/>
    </location>
</feature>
<dbReference type="InterPro" id="IPR012337">
    <property type="entry name" value="RNaseH-like_sf"/>
</dbReference>
<keyword evidence="12" id="KW-1185">Reference proteome</keyword>
<dbReference type="PROSITE" id="PS50103">
    <property type="entry name" value="ZF_C3H1"/>
    <property type="match status" value="1"/>
</dbReference>
<keyword evidence="7" id="KW-0479">Metal-binding</keyword>
<dbReference type="InterPro" id="IPR047021">
    <property type="entry name" value="REXO1/3/4-like"/>
</dbReference>
<dbReference type="InterPro" id="IPR031736">
    <property type="entry name" value="REXO1-like_dom"/>
</dbReference>
<keyword evidence="7" id="KW-0863">Zinc-finger</keyword>
<reference evidence="11 12" key="1">
    <citation type="submission" date="2020-02" db="EMBL/GenBank/DDBJ databases">
        <authorList>
            <person name="Ferguson B K."/>
        </authorList>
    </citation>
    <scope>NUCLEOTIDE SEQUENCE [LARGE SCALE GENOMIC DNA]</scope>
</reference>
<feature type="coiled-coil region" evidence="8">
    <location>
        <begin position="58"/>
        <end position="85"/>
    </location>
</feature>
<dbReference type="Pfam" id="PF15870">
    <property type="entry name" value="EloA-BP1"/>
    <property type="match status" value="1"/>
</dbReference>
<dbReference type="Gene3D" id="3.30.420.10">
    <property type="entry name" value="Ribonuclease H-like superfamily/Ribonuclease H"/>
    <property type="match status" value="1"/>
</dbReference>
<feature type="compositionally biased region" description="Basic and acidic residues" evidence="9">
    <location>
        <begin position="136"/>
        <end position="180"/>
    </location>
</feature>
<comment type="subcellular location">
    <subcellularLocation>
        <location evidence="1">Nucleus</location>
    </subcellularLocation>
</comment>
<evidence type="ECO:0000256" key="9">
    <source>
        <dbReference type="SAM" id="MobiDB-lite"/>
    </source>
</evidence>
<dbReference type="InterPro" id="IPR000571">
    <property type="entry name" value="Znf_CCCH"/>
</dbReference>
<feature type="domain" description="C3H1-type" evidence="10">
    <location>
        <begin position="7"/>
        <end position="33"/>
    </location>
</feature>
<dbReference type="SUPFAM" id="SSF53098">
    <property type="entry name" value="Ribonuclease H-like"/>
    <property type="match status" value="1"/>
</dbReference>
<dbReference type="InterPro" id="IPR013520">
    <property type="entry name" value="Ribonucl_H"/>
</dbReference>
<evidence type="ECO:0000256" key="8">
    <source>
        <dbReference type="SAM" id="Coils"/>
    </source>
</evidence>
<dbReference type="OrthoDB" id="16516at2759"/>
<gene>
    <name evidence="11" type="ORF">TBRA_LOCUS13308</name>
</gene>
<dbReference type="Proteomes" id="UP000479190">
    <property type="component" value="Unassembled WGS sequence"/>
</dbReference>
<evidence type="ECO:0000256" key="7">
    <source>
        <dbReference type="PROSITE-ProRule" id="PRU00723"/>
    </source>
</evidence>
<dbReference type="GO" id="GO:0005634">
    <property type="term" value="C:nucleus"/>
    <property type="evidence" value="ECO:0007669"/>
    <property type="project" value="UniProtKB-SubCell"/>
</dbReference>
<keyword evidence="3" id="KW-0540">Nuclease</keyword>
<dbReference type="InterPro" id="IPR036397">
    <property type="entry name" value="RNaseH_sf"/>
</dbReference>
<feature type="zinc finger region" description="C3H1-type" evidence="7">
    <location>
        <begin position="7"/>
        <end position="33"/>
    </location>
</feature>
<evidence type="ECO:0000313" key="11">
    <source>
        <dbReference type="EMBL" id="CAB0041643.1"/>
    </source>
</evidence>
<dbReference type="PANTHER" id="PTHR12801:SF115">
    <property type="entry name" value="FI18136P1-RELATED"/>
    <property type="match status" value="1"/>
</dbReference>
<name>A0A6H5J081_9HYME</name>
<keyword evidence="8" id="KW-0175">Coiled coil</keyword>